<evidence type="ECO:0000256" key="6">
    <source>
        <dbReference type="ARBA" id="ARBA00023203"/>
    </source>
</evidence>
<dbReference type="CDD" id="cd15470">
    <property type="entry name" value="Myo5_CBD"/>
    <property type="match status" value="1"/>
</dbReference>
<evidence type="ECO:0000256" key="2">
    <source>
        <dbReference type="ARBA" id="ARBA00022840"/>
    </source>
</evidence>
<dbReference type="PANTHER" id="PTHR13140">
    <property type="entry name" value="MYOSIN"/>
    <property type="match status" value="1"/>
</dbReference>
<dbReference type="GO" id="GO:0016459">
    <property type="term" value="C:myosin complex"/>
    <property type="evidence" value="ECO:0007669"/>
    <property type="project" value="UniProtKB-KW"/>
</dbReference>
<dbReference type="Gene3D" id="1.20.5.190">
    <property type="match status" value="3"/>
</dbReference>
<dbReference type="InterPro" id="IPR002710">
    <property type="entry name" value="Dilute_dom"/>
</dbReference>
<evidence type="ECO:0000256" key="1">
    <source>
        <dbReference type="ARBA" id="ARBA00022741"/>
    </source>
</evidence>
<feature type="domain" description="Dilute" evidence="9">
    <location>
        <begin position="1416"/>
        <end position="1665"/>
    </location>
</feature>
<dbReference type="GO" id="GO:0016020">
    <property type="term" value="C:membrane"/>
    <property type="evidence" value="ECO:0007669"/>
    <property type="project" value="TreeGrafter"/>
</dbReference>
<feature type="region of interest" description="Actin-binding" evidence="7">
    <location>
        <begin position="655"/>
        <end position="677"/>
    </location>
</feature>
<dbReference type="InterPro" id="IPR027417">
    <property type="entry name" value="P-loop_NTPase"/>
</dbReference>
<organism evidence="11">
    <name type="scientific">Oppiella nova</name>
    <dbReference type="NCBI Taxonomy" id="334625"/>
    <lineage>
        <taxon>Eukaryota</taxon>
        <taxon>Metazoa</taxon>
        <taxon>Ecdysozoa</taxon>
        <taxon>Arthropoda</taxon>
        <taxon>Chelicerata</taxon>
        <taxon>Arachnida</taxon>
        <taxon>Acari</taxon>
        <taxon>Acariformes</taxon>
        <taxon>Sarcoptiformes</taxon>
        <taxon>Oribatida</taxon>
        <taxon>Brachypylina</taxon>
        <taxon>Oppioidea</taxon>
        <taxon>Oppiidae</taxon>
        <taxon>Oppiella</taxon>
    </lineage>
</organism>
<gene>
    <name evidence="11" type="ORF">ONB1V03_LOCUS6250</name>
</gene>
<dbReference type="OrthoDB" id="6108017at2759"/>
<dbReference type="InterPro" id="IPR000048">
    <property type="entry name" value="IQ_motif_EF-hand-BS"/>
</dbReference>
<comment type="similarity">
    <text evidence="7">Belongs to the TRAFAC class myosin-kinesin ATPase superfamily. Myosin family.</text>
</comment>
<dbReference type="EMBL" id="CAJPVJ010002748">
    <property type="protein sequence ID" value="CAG2166735.1"/>
    <property type="molecule type" value="Genomic_DNA"/>
</dbReference>
<dbReference type="PROSITE" id="PS51126">
    <property type="entry name" value="DILUTE"/>
    <property type="match status" value="1"/>
</dbReference>
<keyword evidence="4 7" id="KW-0518">Myosin</keyword>
<dbReference type="InterPro" id="IPR036961">
    <property type="entry name" value="Kinesin_motor_dom_sf"/>
</dbReference>
<dbReference type="Gene3D" id="3.40.850.10">
    <property type="entry name" value="Kinesin motor domain"/>
    <property type="match status" value="1"/>
</dbReference>
<feature type="coiled-coil region" evidence="8">
    <location>
        <begin position="980"/>
        <end position="1139"/>
    </location>
</feature>
<evidence type="ECO:0000313" key="12">
    <source>
        <dbReference type="Proteomes" id="UP000728032"/>
    </source>
</evidence>
<reference evidence="11" key="1">
    <citation type="submission" date="2020-11" db="EMBL/GenBank/DDBJ databases">
        <authorList>
            <person name="Tran Van P."/>
        </authorList>
    </citation>
    <scope>NUCLEOTIDE SEQUENCE</scope>
</reference>
<dbReference type="Pfam" id="PF00612">
    <property type="entry name" value="IQ"/>
    <property type="match status" value="4"/>
</dbReference>
<dbReference type="EMBL" id="OC917573">
    <property type="protein sequence ID" value="CAD7647437.1"/>
    <property type="molecule type" value="Genomic_DNA"/>
</dbReference>
<evidence type="ECO:0000256" key="3">
    <source>
        <dbReference type="ARBA" id="ARBA00023054"/>
    </source>
</evidence>
<keyword evidence="2 7" id="KW-0067">ATP-binding</keyword>
<name>A0A7R9LUC6_9ACAR</name>
<dbReference type="Pfam" id="PF01843">
    <property type="entry name" value="DIL"/>
    <property type="match status" value="1"/>
</dbReference>
<dbReference type="GO" id="GO:0007015">
    <property type="term" value="P:actin filament organization"/>
    <property type="evidence" value="ECO:0007669"/>
    <property type="project" value="TreeGrafter"/>
</dbReference>
<dbReference type="PROSITE" id="PS50096">
    <property type="entry name" value="IQ"/>
    <property type="match status" value="6"/>
</dbReference>
<dbReference type="Gene3D" id="1.20.120.720">
    <property type="entry name" value="Myosin VI head, motor domain, U50 subdomain"/>
    <property type="match status" value="1"/>
</dbReference>
<dbReference type="GO" id="GO:0005524">
    <property type="term" value="F:ATP binding"/>
    <property type="evidence" value="ECO:0007669"/>
    <property type="project" value="UniProtKB-UniRule"/>
</dbReference>
<evidence type="ECO:0000259" key="10">
    <source>
        <dbReference type="PROSITE" id="PS51456"/>
    </source>
</evidence>
<protein>
    <submittedName>
        <fullName evidence="11">Uncharacterized protein</fullName>
    </submittedName>
</protein>
<dbReference type="GO" id="GO:0005737">
    <property type="term" value="C:cytoplasm"/>
    <property type="evidence" value="ECO:0007669"/>
    <property type="project" value="TreeGrafter"/>
</dbReference>
<keyword evidence="5 7" id="KW-0505">Motor protein</keyword>
<dbReference type="Pfam" id="PF00063">
    <property type="entry name" value="Myosin_head"/>
    <property type="match status" value="1"/>
</dbReference>
<keyword evidence="3 8" id="KW-0175">Coiled coil</keyword>
<evidence type="ECO:0000256" key="7">
    <source>
        <dbReference type="PROSITE-ProRule" id="PRU00782"/>
    </source>
</evidence>
<dbReference type="PANTHER" id="PTHR13140:SF706">
    <property type="entry name" value="DILUTE CLASS UNCONVENTIONAL MYOSIN, ISOFORM C"/>
    <property type="match status" value="1"/>
</dbReference>
<dbReference type="SMART" id="SM01132">
    <property type="entry name" value="DIL"/>
    <property type="match status" value="1"/>
</dbReference>
<sequence length="1718" mass="198526">MSALFPELYTKGSKIWIKHSTDVWQCVVIKVNFNQKEKSLVVEDEEEQEITLPVNDLSCLPPLRNPDILIGANDLTSLSYLHEPAVLYNLRVRFLEQSAIYTWCGIVLVAINPFCDLEIYGEETIQTYHKSQGAAQLDPHIYAVAEDAFTKLERDDRNQSIIVSGESGAGKTVSAKFAMRYFASIAGTDSSNIENRVLASNPIMEAIGNAKTNRNDNSSRFDLLEINENLFKGKYIQILFDGQSRAITGGNMRTYLLEKSRVSRQSEGERNFHIFYQMCTFAQQNRLKHLKLDSNTEFAYLASIEPTPYDDMNRFVEAMQCLGFTEKQQNLVYNVIASVLHAGNIEFTRIDDEKCCLSDNSEDHLQTFCELLGLDPLATKQWLTHRVLKTGMREIITTTLTAELAQYGRDALLKFVYETMFSWIVGLINKALGPTNLSINYPFIGVLDIYGFEHFETNSFEQFCINYANEVLQQQFNQHVFKLEQEEYVREGIDWQFITFTDNQPVIDIIEAKPIGILCLLDEECKMPKGTDETWGAKLYSQIKIGDVFQKPKFGSRNSFIIQHFADTVVYNVEGFLEKNRDTIWDEQIDLLKRSTVVDTLFSDGSSGEPTQKTGGKIKITPVIYNHLNGRQQQQSQKQQRQAKATVGSQFRDSLAALMKILNATEPHYVRCIKPNDNKAAFEFNNIRAVQQLRACGVLETIRISSNGFPSRWSYSDFANRYRVLRIGSHRKLSKSGSQSQQSVSFVVTLGPVPKAAPRKLLRAGSSTSNEIRTLCEDIVKIVYEEKVFSALSGESPQQTQAQQLFQFGKTKIFFRSGQVALLERIRSQKLKECAILLQRMIRGWLVRRRYIKIRFTIMRLQCYARAFLARRLYLHLRRTRAATRIQTKWRAWSARQKFLTLKRTAVGLQQYARGVIARRKFLKIKEHLASITIQRYWRGYVARKAYLKRIRRVIIVQSLIRRFLARRQLKKLRIEARSVEHVTNLNKGLERKIIELQQKVDDMNNQRKALIQNENEISEYKSQFSRLEIEIKNLKNDLKQKDIQFQTLADEMNDSKNVNEKLAKDVERHKSKINELLSNNARIRQENDPKLIEAAVKEKEKLLITKYEKEKKALIDERENERASRQQLLRKYMALEEKYQSGGRGEDDDDRSPDISTVSLMMRCSELEQECAKCKQENQEMRELIAASADFEDNDRGASLLAQQCAQMQIELDRYREERTNLKTIVLSQESNIKDVSGESELISAFKAIIKQLESELEETKQTNQQMKTEMSSLMNDNNRQQQLIGINSEPIAVNGSGDMITRFKQENTVLKEKCEKLVLENKQMRMDLMRRKILENDDDELESPNQNDYQNMNYMGMFEYKQQNESLILTILINDLEPSVALKFQPHIPAYILFMCIRFTDYNNDDVMVRSFMNNTILSIKRTIKRNTNVETFILWLSNTCKLITCLKQFSGEEQFGEFYESLKNFDLSEYRQMFSDIAIWIHQGVIKQCEERIQSLIVPAILEYEGLASSGMYSQTSIQRSGSVSDDTNLSPSPTEKPIEALIKELFYFMCSSSLNNLLLRKDLCHWNKAMQIRFNLSSLEQWCREQQIPKWNECVEKLEPIIQATKLLQTRKTEEHIPTIVEMCNKLSSSQIIKILNLYTAGDEERISSNFIKKVQKHLAEQRKTEGTNTTLLMDTKYAFAFTIPYIPTDVKLQSIALPSVLVKKGLATVLKKI</sequence>
<evidence type="ECO:0000313" key="11">
    <source>
        <dbReference type="EMBL" id="CAD7647437.1"/>
    </source>
</evidence>
<dbReference type="Gene3D" id="1.10.10.820">
    <property type="match status" value="1"/>
</dbReference>
<dbReference type="Proteomes" id="UP000728032">
    <property type="component" value="Unassembled WGS sequence"/>
</dbReference>
<dbReference type="Gene3D" id="1.20.58.530">
    <property type="match status" value="1"/>
</dbReference>
<keyword evidence="6 7" id="KW-0009">Actin-binding</keyword>
<accession>A0A7R9LUC6</accession>
<dbReference type="SMART" id="SM00242">
    <property type="entry name" value="MYSc"/>
    <property type="match status" value="1"/>
</dbReference>
<keyword evidence="1 7" id="KW-0547">Nucleotide-binding</keyword>
<dbReference type="InterPro" id="IPR001609">
    <property type="entry name" value="Myosin_head_motor_dom-like"/>
</dbReference>
<dbReference type="SUPFAM" id="SSF52540">
    <property type="entry name" value="P-loop containing nucleoside triphosphate hydrolases"/>
    <property type="match status" value="2"/>
</dbReference>
<dbReference type="PROSITE" id="PS51456">
    <property type="entry name" value="MYOSIN_MOTOR"/>
    <property type="match status" value="1"/>
</dbReference>
<keyword evidence="12" id="KW-1185">Reference proteome</keyword>
<proteinExistence type="inferred from homology"/>
<feature type="domain" description="Myosin motor" evidence="10">
    <location>
        <begin position="70"/>
        <end position="828"/>
    </location>
</feature>
<evidence type="ECO:0000256" key="5">
    <source>
        <dbReference type="ARBA" id="ARBA00023175"/>
    </source>
</evidence>
<feature type="coiled-coil region" evidence="8">
    <location>
        <begin position="1165"/>
        <end position="1322"/>
    </location>
</feature>
<dbReference type="SMART" id="SM00015">
    <property type="entry name" value="IQ"/>
    <property type="match status" value="6"/>
</dbReference>
<dbReference type="PRINTS" id="PR00193">
    <property type="entry name" value="MYOSINHEAVY"/>
</dbReference>
<dbReference type="GO" id="GO:0051015">
    <property type="term" value="F:actin filament binding"/>
    <property type="evidence" value="ECO:0007669"/>
    <property type="project" value="TreeGrafter"/>
</dbReference>
<dbReference type="GO" id="GO:0000146">
    <property type="term" value="F:microfilament motor activity"/>
    <property type="evidence" value="ECO:0007669"/>
    <property type="project" value="TreeGrafter"/>
</dbReference>
<evidence type="ECO:0000256" key="4">
    <source>
        <dbReference type="ARBA" id="ARBA00023123"/>
    </source>
</evidence>
<evidence type="ECO:0000259" key="9">
    <source>
        <dbReference type="PROSITE" id="PS51126"/>
    </source>
</evidence>
<feature type="binding site" evidence="7">
    <location>
        <begin position="165"/>
        <end position="172"/>
    </location>
    <ligand>
        <name>ATP</name>
        <dbReference type="ChEBI" id="CHEBI:30616"/>
    </ligand>
</feature>
<dbReference type="Gene3D" id="6.20.240.20">
    <property type="match status" value="1"/>
</dbReference>
<evidence type="ECO:0000256" key="8">
    <source>
        <dbReference type="SAM" id="Coils"/>
    </source>
</evidence>